<name>A0A6V8QMP6_TRIAP</name>
<gene>
    <name evidence="1" type="ORF">TASIC1_0002063600</name>
</gene>
<accession>A0A6V8QMP6</accession>
<evidence type="ECO:0000313" key="2">
    <source>
        <dbReference type="Proteomes" id="UP000517252"/>
    </source>
</evidence>
<proteinExistence type="predicted"/>
<dbReference type="Proteomes" id="UP000517252">
    <property type="component" value="Unassembled WGS sequence"/>
</dbReference>
<dbReference type="AlphaFoldDB" id="A0A6V8QMP6"/>
<sequence>MHLPHVQPAALGKQASSPPFATSNIFQRASAPVPALSSRHGPATGTALGAATGIGRIKASTPPPSSSSTMVPAAAAQSAFMCFQPRLHGSLNAPAILFLLNHPRPRRRLHLRCPRIVPQTFADTVSEYADATDNAISSAFDPPARQQFHRRLLL</sequence>
<dbReference type="EMBL" id="BLZH01000002">
    <property type="protein sequence ID" value="GFP53452.1"/>
    <property type="molecule type" value="Genomic_DNA"/>
</dbReference>
<comment type="caution">
    <text evidence="1">The sequence shown here is derived from an EMBL/GenBank/DDBJ whole genome shotgun (WGS) entry which is preliminary data.</text>
</comment>
<reference evidence="1 2" key="1">
    <citation type="submission" date="2020-07" db="EMBL/GenBank/DDBJ databases">
        <title>Trichoderma asperellum IC-1 whole genome shotgun sequence.</title>
        <authorList>
            <person name="Kanamasa S."/>
            <person name="Takahashi H."/>
        </authorList>
    </citation>
    <scope>NUCLEOTIDE SEQUENCE [LARGE SCALE GENOMIC DNA]</scope>
    <source>
        <strain evidence="1 2">IC-1</strain>
    </source>
</reference>
<protein>
    <submittedName>
        <fullName evidence="1">Uncharacterized protein</fullName>
    </submittedName>
</protein>
<organism evidence="1 2">
    <name type="scientific">Trichoderma asperellum</name>
    <name type="common">Filamentous fungus</name>
    <dbReference type="NCBI Taxonomy" id="101201"/>
    <lineage>
        <taxon>Eukaryota</taxon>
        <taxon>Fungi</taxon>
        <taxon>Dikarya</taxon>
        <taxon>Ascomycota</taxon>
        <taxon>Pezizomycotina</taxon>
        <taxon>Sordariomycetes</taxon>
        <taxon>Hypocreomycetidae</taxon>
        <taxon>Hypocreales</taxon>
        <taxon>Hypocreaceae</taxon>
        <taxon>Trichoderma</taxon>
    </lineage>
</organism>
<evidence type="ECO:0000313" key="1">
    <source>
        <dbReference type="EMBL" id="GFP53452.1"/>
    </source>
</evidence>